<dbReference type="EMBL" id="JRTT01000023">
    <property type="protein sequence ID" value="KHD75871.1"/>
    <property type="molecule type" value="Genomic_DNA"/>
</dbReference>
<proteinExistence type="predicted"/>
<dbReference type="AlphaFoldDB" id="A0A0A6UKB3"/>
<dbReference type="OrthoDB" id="3316240at2"/>
<organism evidence="1 2">
    <name type="scientific">Actinoplanes utahensis</name>
    <dbReference type="NCBI Taxonomy" id="1869"/>
    <lineage>
        <taxon>Bacteria</taxon>
        <taxon>Bacillati</taxon>
        <taxon>Actinomycetota</taxon>
        <taxon>Actinomycetes</taxon>
        <taxon>Micromonosporales</taxon>
        <taxon>Micromonosporaceae</taxon>
        <taxon>Actinoplanes</taxon>
    </lineage>
</organism>
<gene>
    <name evidence="1" type="ORF">MB27_20605</name>
</gene>
<accession>A0A0A6UKB3</accession>
<evidence type="ECO:0000313" key="1">
    <source>
        <dbReference type="EMBL" id="KHD75871.1"/>
    </source>
</evidence>
<dbReference type="STRING" id="1869.MB27_20605"/>
<dbReference type="RefSeq" id="WP_043526746.1">
    <property type="nucleotide sequence ID" value="NZ_BAABKU010000045.1"/>
</dbReference>
<dbReference type="Proteomes" id="UP000054537">
    <property type="component" value="Unassembled WGS sequence"/>
</dbReference>
<reference evidence="1 2" key="1">
    <citation type="submission" date="2014-10" db="EMBL/GenBank/DDBJ databases">
        <title>Draft genome sequence of Actinoplanes utahensis NRRL 12052.</title>
        <authorList>
            <person name="Velasco-Bucheli B."/>
            <person name="del Cerro C."/>
            <person name="Hormigo D."/>
            <person name="Garcia J.L."/>
            <person name="Acebal C."/>
            <person name="Arroyo M."/>
            <person name="de la Mata I."/>
        </authorList>
    </citation>
    <scope>NUCLEOTIDE SEQUENCE [LARGE SCALE GENOMIC DNA]</scope>
    <source>
        <strain evidence="1 2">NRRL 12052</strain>
    </source>
</reference>
<comment type="caution">
    <text evidence="1">The sequence shown here is derived from an EMBL/GenBank/DDBJ whole genome shotgun (WGS) entry which is preliminary data.</text>
</comment>
<name>A0A0A6UKB3_ACTUT</name>
<protein>
    <submittedName>
        <fullName evidence="1">Uncharacterized protein</fullName>
    </submittedName>
</protein>
<evidence type="ECO:0000313" key="2">
    <source>
        <dbReference type="Proteomes" id="UP000054537"/>
    </source>
</evidence>
<sequence>MTPEQVGEWVLHELPRLNTTILHDHAPPELLTTELREHVLYQLPDINQLTPAQAQRLVVNLGFVGASVARHYQEHTEGGLLHPERAFDGLAVGGERIGFRNYFAGLAGHTGTGHYDRDSYASLVRWNVGTVLVRLHEEVVAELPGVFDDGRVRSYTGTAGERRFFLLVKQGEAIERAVNCLLEPLTGEHADLIGENARHRVREATVLLAALRRLFVDFATLPPEQTMAPEMFMDVFRQFAAHWTLDDIPPSGALDPEALKRDFLLGIAEPGYDRQARRLFPALLERERTEIAGLMDAPTLPQRLLAEIGCNDCDVRLCDDGDLRRLVAHHPALIDWYRLLAMHARVSGAHLMLSKRFLFQPQRRRDADGLGDRLLVSNRAGTTGMTESFLERLTRARQQHALAPLRGLLIAETADPAGDPAVRSGRGTTAPVVVEMAG</sequence>
<keyword evidence="2" id="KW-1185">Reference proteome</keyword>